<evidence type="ECO:0008006" key="4">
    <source>
        <dbReference type="Google" id="ProtNLM"/>
    </source>
</evidence>
<feature type="compositionally biased region" description="Low complexity" evidence="1">
    <location>
        <begin position="613"/>
        <end position="623"/>
    </location>
</feature>
<feature type="compositionally biased region" description="Basic and acidic residues" evidence="1">
    <location>
        <begin position="624"/>
        <end position="634"/>
    </location>
</feature>
<dbReference type="InterPro" id="IPR032675">
    <property type="entry name" value="LRR_dom_sf"/>
</dbReference>
<name>A0ABR3F2B6_9AGAR</name>
<accession>A0ABR3F2B6</accession>
<reference evidence="2 3" key="1">
    <citation type="submission" date="2024-02" db="EMBL/GenBank/DDBJ databases">
        <title>A draft genome for the cacao thread blight pathogen Marasmius crinis-equi.</title>
        <authorList>
            <person name="Cohen S.P."/>
            <person name="Baruah I.K."/>
            <person name="Amoako-Attah I."/>
            <person name="Bukari Y."/>
            <person name="Meinhardt L.W."/>
            <person name="Bailey B.A."/>
        </authorList>
    </citation>
    <scope>NUCLEOTIDE SEQUENCE [LARGE SCALE GENOMIC DNA]</scope>
    <source>
        <strain evidence="2 3">GH-76</strain>
    </source>
</reference>
<feature type="region of interest" description="Disordered" evidence="1">
    <location>
        <begin position="603"/>
        <end position="644"/>
    </location>
</feature>
<dbReference type="EMBL" id="JBAHYK010001143">
    <property type="protein sequence ID" value="KAL0569331.1"/>
    <property type="molecule type" value="Genomic_DNA"/>
</dbReference>
<comment type="caution">
    <text evidence="2">The sequence shown here is derived from an EMBL/GenBank/DDBJ whole genome shotgun (WGS) entry which is preliminary data.</text>
</comment>
<gene>
    <name evidence="2" type="ORF">V5O48_012637</name>
</gene>
<evidence type="ECO:0000313" key="3">
    <source>
        <dbReference type="Proteomes" id="UP001465976"/>
    </source>
</evidence>
<organism evidence="2 3">
    <name type="scientific">Marasmius crinis-equi</name>
    <dbReference type="NCBI Taxonomy" id="585013"/>
    <lineage>
        <taxon>Eukaryota</taxon>
        <taxon>Fungi</taxon>
        <taxon>Dikarya</taxon>
        <taxon>Basidiomycota</taxon>
        <taxon>Agaricomycotina</taxon>
        <taxon>Agaricomycetes</taxon>
        <taxon>Agaricomycetidae</taxon>
        <taxon>Agaricales</taxon>
        <taxon>Marasmiineae</taxon>
        <taxon>Marasmiaceae</taxon>
        <taxon>Marasmius</taxon>
    </lineage>
</organism>
<dbReference type="Gene3D" id="1.20.1280.50">
    <property type="match status" value="1"/>
</dbReference>
<dbReference type="SUPFAM" id="SSF52047">
    <property type="entry name" value="RNI-like"/>
    <property type="match status" value="1"/>
</dbReference>
<sequence>MVTNLNLQQLVNALVSALLSRKGKTCDISISEIDKIERKLQIAASVLRGLRNSLQPINKIPPEVLAEIFMQTKQNLPSFLPLVKGGIRSFDNHSWLSLVHVCRHWRGVVASYPTLWGTIDNLRGGEKPEICLKRSRSAPLDVFLSITGPEFAPISPELLESLGTHTSRFRQFHVNTDGWFSQTPIYQSLKDPAPLLYSLSIVTKGRDVTGGVLPPIFSNDMPSLRQLTLEHFTSWPTKYFTNLTHLCLFDQWNDTPVSRPSTCQFLDFLESSPALEELAIVRAGPTRHEDNDIPKVHPHNRQVSLSRLRELSLGDWPTMSTLSRFLSHITIPSTTQIFVWGQNFPAPPHITGDQARDLSSWLPSDISNLSPLLNLTEIWITRMPETWARGECPFVAILNQGLYLWGFYSTNEIVPLAEKLPLKKVEKLQVRDCFPHPERMTSEMWKEFFEKMVNLKSLTILARDCSVVTRTVLGTLYPKKHGQKSGGEQGLSIEPKINIDTVKPANGSTSKQGDPDGVGNTPAAQGLPSAAEGPPPSPSSKRMVFSKGGRTMSLSQEDPMPCPLLSHIRVEDNPHIPTLFISSLAKTRARRGSPIRKLEVMYLDPALNKPPQSGSVSSSTSSGSRDDESSHGTESDGDDGIDAEYKGFTESDYRLLSKYIDEVVVDIGKEKLAEVGPPEWPNQAFRWTLPTRVPLS</sequence>
<dbReference type="Gene3D" id="3.80.10.10">
    <property type="entry name" value="Ribonuclease Inhibitor"/>
    <property type="match status" value="1"/>
</dbReference>
<protein>
    <recommendedName>
        <fullName evidence="4">F-box domain-containing protein</fullName>
    </recommendedName>
</protein>
<evidence type="ECO:0000313" key="2">
    <source>
        <dbReference type="EMBL" id="KAL0569331.1"/>
    </source>
</evidence>
<feature type="region of interest" description="Disordered" evidence="1">
    <location>
        <begin position="478"/>
        <end position="560"/>
    </location>
</feature>
<keyword evidence="3" id="KW-1185">Reference proteome</keyword>
<proteinExistence type="predicted"/>
<dbReference type="Proteomes" id="UP001465976">
    <property type="component" value="Unassembled WGS sequence"/>
</dbReference>
<evidence type="ECO:0000256" key="1">
    <source>
        <dbReference type="SAM" id="MobiDB-lite"/>
    </source>
</evidence>